<proteinExistence type="predicted"/>
<keyword evidence="2" id="KW-0812">Transmembrane</keyword>
<dbReference type="EMBL" id="JAQQPM010000003">
    <property type="protein sequence ID" value="KAK2070316.1"/>
    <property type="molecule type" value="Genomic_DNA"/>
</dbReference>
<keyword evidence="2" id="KW-1133">Transmembrane helix</keyword>
<evidence type="ECO:0000259" key="3">
    <source>
        <dbReference type="Pfam" id="PF18922"/>
    </source>
</evidence>
<accession>A0AAD9I3F0</accession>
<feature type="compositionally biased region" description="Basic and acidic residues" evidence="1">
    <location>
        <begin position="357"/>
        <end position="381"/>
    </location>
</feature>
<dbReference type="InterPro" id="IPR043729">
    <property type="entry name" value="DUF5672"/>
</dbReference>
<evidence type="ECO:0000313" key="5">
    <source>
        <dbReference type="Proteomes" id="UP001217918"/>
    </source>
</evidence>
<evidence type="ECO:0000256" key="2">
    <source>
        <dbReference type="SAM" id="Phobius"/>
    </source>
</evidence>
<dbReference type="Proteomes" id="UP001217918">
    <property type="component" value="Unassembled WGS sequence"/>
</dbReference>
<organism evidence="4 5">
    <name type="scientific">Phyllachora maydis</name>
    <dbReference type="NCBI Taxonomy" id="1825666"/>
    <lineage>
        <taxon>Eukaryota</taxon>
        <taxon>Fungi</taxon>
        <taxon>Dikarya</taxon>
        <taxon>Ascomycota</taxon>
        <taxon>Pezizomycotina</taxon>
        <taxon>Sordariomycetes</taxon>
        <taxon>Sordariomycetidae</taxon>
        <taxon>Phyllachorales</taxon>
        <taxon>Phyllachoraceae</taxon>
        <taxon>Phyllachora</taxon>
    </lineage>
</organism>
<gene>
    <name evidence="4" type="ORF">P8C59_004819</name>
</gene>
<name>A0AAD9I3F0_9PEZI</name>
<sequence>MDFLQAWYDGGAALRGFLYESVISVFNPDLRPRALGLAAFLFVSLALTWCIASLLPAYRPMLQASLQSRLKEARQRLPRIKVDWHTDDSQDPRDAYDSTKVALLIEPRPLPHLVPQLLHMISVVPPDWRFLFIGSELSVVSVGRTYATQHQQVIGKLDLMVLPEPWRIDSKENIYRLLTDMRFYDEFLPGVEWILKYEHDSILCANSETSLNDWLDWDWAGAPRTPDDRFSGNGGLSLRRVSAIKRVLNFQARYNDSEPEDEWFGKRVYVLPGAKVAAGANGALAVEDVYMDNPMGFHVRDGGSALADDVWKKYDQRQKIFNYCPELAMIMDMKLERERCEGDNREGNIPRTVNAEEMEKAEKTKGKQVKQEVKQDDQAMKERHKRL</sequence>
<comment type="caution">
    <text evidence="4">The sequence shown here is derived from an EMBL/GenBank/DDBJ whole genome shotgun (WGS) entry which is preliminary data.</text>
</comment>
<reference evidence="4" key="1">
    <citation type="journal article" date="2023" name="Mol. Plant Microbe Interact.">
        <title>Elucidating the Obligate Nature and Biological Capacity of an Invasive Fungal Corn Pathogen.</title>
        <authorList>
            <person name="MacCready J.S."/>
            <person name="Roggenkamp E.M."/>
            <person name="Gdanetz K."/>
            <person name="Chilvers M.I."/>
        </authorList>
    </citation>
    <scope>NUCLEOTIDE SEQUENCE</scope>
    <source>
        <strain evidence="4">PM02</strain>
    </source>
</reference>
<evidence type="ECO:0000313" key="4">
    <source>
        <dbReference type="EMBL" id="KAK2070316.1"/>
    </source>
</evidence>
<protein>
    <recommendedName>
        <fullName evidence="3">DUF5672 domain-containing protein</fullName>
    </recommendedName>
</protein>
<feature type="transmembrane region" description="Helical" evidence="2">
    <location>
        <begin position="34"/>
        <end position="58"/>
    </location>
</feature>
<feature type="region of interest" description="Disordered" evidence="1">
    <location>
        <begin position="340"/>
        <end position="387"/>
    </location>
</feature>
<dbReference type="AlphaFoldDB" id="A0AAD9I3F0"/>
<evidence type="ECO:0000256" key="1">
    <source>
        <dbReference type="SAM" id="MobiDB-lite"/>
    </source>
</evidence>
<keyword evidence="5" id="KW-1185">Reference proteome</keyword>
<dbReference type="Pfam" id="PF18922">
    <property type="entry name" value="DUF5672"/>
    <property type="match status" value="1"/>
</dbReference>
<feature type="domain" description="DUF5672" evidence="3">
    <location>
        <begin position="158"/>
        <end position="298"/>
    </location>
</feature>
<keyword evidence="2" id="KW-0472">Membrane</keyword>